<dbReference type="EMBL" id="AJJH01000024">
    <property type="protein sequence ID" value="EID80802.1"/>
    <property type="molecule type" value="Genomic_DNA"/>
</dbReference>
<protein>
    <submittedName>
        <fullName evidence="1">Uncharacterized protein</fullName>
    </submittedName>
</protein>
<accession>I0WWN6</accession>
<dbReference type="RefSeq" id="WP_007296491.1">
    <property type="nucleotide sequence ID" value="NZ_AJJH01000024.1"/>
</dbReference>
<evidence type="ECO:0000313" key="1">
    <source>
        <dbReference type="EMBL" id="EID80802.1"/>
    </source>
</evidence>
<proteinExistence type="predicted"/>
<gene>
    <name evidence="1" type="ORF">W59_06328</name>
</gene>
<dbReference type="Proteomes" id="UP000006447">
    <property type="component" value="Unassembled WGS sequence"/>
</dbReference>
<reference evidence="1 2" key="1">
    <citation type="journal article" date="2012" name="J. Bacteriol.">
        <title>Draft genome sequence of the nitrophenol-degrading actinomycete Rhodococcus imtechensis RKJ300.</title>
        <authorList>
            <person name="Vikram S."/>
            <person name="Kumar S."/>
            <person name="Subramanian S."/>
            <person name="Raghava G.P."/>
        </authorList>
    </citation>
    <scope>NUCLEOTIDE SEQUENCE [LARGE SCALE GENOMIC DNA]</scope>
    <source>
        <strain evidence="1 2">RKJ300</strain>
    </source>
</reference>
<dbReference type="AlphaFoldDB" id="I0WWN6"/>
<evidence type="ECO:0000313" key="2">
    <source>
        <dbReference type="Proteomes" id="UP000006447"/>
    </source>
</evidence>
<name>I0WWN6_RHOOP</name>
<comment type="caution">
    <text evidence="1">The sequence shown here is derived from an EMBL/GenBank/DDBJ whole genome shotgun (WGS) entry which is preliminary data.</text>
</comment>
<sequence>MTEPIEPHPDLAARAEALARESTLTARLEVLALLEAHVEGRNSDFDSLILTPNVSDAELFCEALALLASVLVNTGTYEAVVDHTRSQTLTELGNA</sequence>
<dbReference type="PATRIC" id="fig|1165867.3.peg.1291"/>
<organism evidence="1 2">
    <name type="scientific">Rhodococcus opacus RKJ300 = JCM 13270</name>
    <dbReference type="NCBI Taxonomy" id="1165867"/>
    <lineage>
        <taxon>Bacteria</taxon>
        <taxon>Bacillati</taxon>
        <taxon>Actinomycetota</taxon>
        <taxon>Actinomycetes</taxon>
        <taxon>Mycobacteriales</taxon>
        <taxon>Nocardiaceae</taxon>
        <taxon>Rhodococcus</taxon>
    </lineage>
</organism>